<gene>
    <name evidence="1" type="primary">ORF-116</name>
</gene>
<reference evidence="1" key="1">
    <citation type="journal article" date="2014" name="Mar. Genomics">
        <title>The chloroplast genome of the diatom Seminavis robusta: New features introduced through multiple mechanisms of horizontal gene transfer.</title>
        <authorList>
            <person name="Brembu T."/>
            <person name="Winge P."/>
            <person name="Klungerud A.T."/>
            <person name="Nederbragt A.J."/>
            <person name="Jakobsen K.S."/>
            <person name="Bones A.M."/>
        </authorList>
    </citation>
    <scope>NUCLEOTIDE SEQUENCE</scope>
    <source>
        <strain evidence="1">D6</strain>
    </source>
</reference>
<accession>A0A3Q8R2B3</accession>
<dbReference type="EMBL" id="MH356727">
    <property type="protein sequence ID" value="AZJ16659.1"/>
    <property type="molecule type" value="Genomic_DNA"/>
</dbReference>
<keyword evidence="1" id="KW-0150">Chloroplast</keyword>
<organism evidence="1">
    <name type="scientific">Seminavis robusta</name>
    <dbReference type="NCBI Taxonomy" id="568900"/>
    <lineage>
        <taxon>Eukaryota</taxon>
        <taxon>Sar</taxon>
        <taxon>Stramenopiles</taxon>
        <taxon>Ochrophyta</taxon>
        <taxon>Bacillariophyta</taxon>
        <taxon>Bacillariophyceae</taxon>
        <taxon>Bacillariophycidae</taxon>
        <taxon>Naviculales</taxon>
        <taxon>Naviculaceae</taxon>
        <taxon>Seminavis</taxon>
    </lineage>
</organism>
<keyword evidence="1" id="KW-0934">Plastid</keyword>
<dbReference type="AlphaFoldDB" id="A0A3Q8R2B3"/>
<name>A0A3Q8R2B3_9STRA</name>
<reference evidence="1" key="2">
    <citation type="submission" date="2018-05" db="EMBL/GenBank/DDBJ databases">
        <authorList>
            <person name="Brembu T."/>
            <person name="Winge P."/>
            <person name="Klungerud A.T."/>
            <person name="Nederbragt A.J."/>
            <person name="Jakobsen K.S."/>
            <person name="Bones A.M."/>
        </authorList>
    </citation>
    <scope>NUCLEOTIDE SEQUENCE</scope>
    <source>
        <strain evidence="1">D6</strain>
    </source>
</reference>
<protein>
    <submittedName>
        <fullName evidence="1">Uncharacterized protein</fullName>
    </submittedName>
</protein>
<evidence type="ECO:0000313" key="1">
    <source>
        <dbReference type="EMBL" id="AZJ16659.1"/>
    </source>
</evidence>
<sequence length="116" mass="13308">MGFFKKDNIYRITRITGSQDNILGVAFDDKDRSDNNIEVLEWDFPNIEKSRIRTSKEEVLEQVVSGLKSVNQSLGTNYKLSKIYFSPFDSGANSVYNLLICKLIRHSHSGNEFKKV</sequence>
<geneLocation type="chloroplast" evidence="1"/>
<proteinExistence type="predicted"/>